<feature type="domain" description="SH3" evidence="6">
    <location>
        <begin position="184"/>
        <end position="241"/>
    </location>
</feature>
<dbReference type="Gene3D" id="2.30.30.40">
    <property type="entry name" value="SH3 Domains"/>
    <property type="match status" value="1"/>
</dbReference>
<keyword evidence="8" id="KW-1185">Reference proteome</keyword>
<dbReference type="AlphaFoldDB" id="A0A8K0UF68"/>
<evidence type="ECO:0000256" key="2">
    <source>
        <dbReference type="ARBA" id="ARBA00022443"/>
    </source>
</evidence>
<dbReference type="GO" id="GO:0006897">
    <property type="term" value="P:endocytosis"/>
    <property type="evidence" value="ECO:0007669"/>
    <property type="project" value="InterPro"/>
</dbReference>
<evidence type="ECO:0000256" key="4">
    <source>
        <dbReference type="PROSITE-ProRule" id="PRU00192"/>
    </source>
</evidence>
<comment type="subcellular location">
    <subcellularLocation>
        <location evidence="1">Cytoplasm</location>
    </subcellularLocation>
</comment>
<dbReference type="InterPro" id="IPR001452">
    <property type="entry name" value="SH3_domain"/>
</dbReference>
<dbReference type="EMBL" id="JAEVFJ010000070">
    <property type="protein sequence ID" value="KAH8074938.1"/>
    <property type="molecule type" value="Genomic_DNA"/>
</dbReference>
<dbReference type="PANTHER" id="PTHR47174">
    <property type="entry name" value="BRIDGING INTEGRATOR 3"/>
    <property type="match status" value="1"/>
</dbReference>
<proteinExistence type="predicted"/>
<dbReference type="GO" id="GO:0051666">
    <property type="term" value="P:actin cortical patch localization"/>
    <property type="evidence" value="ECO:0007669"/>
    <property type="project" value="InterPro"/>
</dbReference>
<feature type="compositionally biased region" description="Low complexity" evidence="5">
    <location>
        <begin position="63"/>
        <end position="77"/>
    </location>
</feature>
<dbReference type="InterPro" id="IPR046982">
    <property type="entry name" value="BIN3/RVS161-like"/>
</dbReference>
<evidence type="ECO:0000256" key="1">
    <source>
        <dbReference type="ARBA" id="ARBA00004496"/>
    </source>
</evidence>
<dbReference type="Pfam" id="PF00018">
    <property type="entry name" value="SH3_1"/>
    <property type="match status" value="1"/>
</dbReference>
<keyword evidence="3" id="KW-0963">Cytoplasm</keyword>
<dbReference type="OrthoDB" id="10255128at2759"/>
<dbReference type="GO" id="GO:0008289">
    <property type="term" value="F:lipid binding"/>
    <property type="evidence" value="ECO:0007669"/>
    <property type="project" value="TreeGrafter"/>
</dbReference>
<feature type="compositionally biased region" description="Low complexity" evidence="5">
    <location>
        <begin position="162"/>
        <end position="171"/>
    </location>
</feature>
<dbReference type="GO" id="GO:0005737">
    <property type="term" value="C:cytoplasm"/>
    <property type="evidence" value="ECO:0007669"/>
    <property type="project" value="UniProtKB-SubCell"/>
</dbReference>
<dbReference type="PANTHER" id="PTHR47174:SF3">
    <property type="entry name" value="BRIDGING INTEGRATOR 3"/>
    <property type="match status" value="1"/>
</dbReference>
<dbReference type="Proteomes" id="UP000813824">
    <property type="component" value="Unassembled WGS sequence"/>
</dbReference>
<feature type="region of interest" description="Disordered" evidence="5">
    <location>
        <begin position="155"/>
        <end position="181"/>
    </location>
</feature>
<evidence type="ECO:0000256" key="3">
    <source>
        <dbReference type="ARBA" id="ARBA00022490"/>
    </source>
</evidence>
<dbReference type="PROSITE" id="PS50002">
    <property type="entry name" value="SH3"/>
    <property type="match status" value="1"/>
</dbReference>
<dbReference type="GO" id="GO:0097320">
    <property type="term" value="P:plasma membrane tubulation"/>
    <property type="evidence" value="ECO:0007669"/>
    <property type="project" value="TreeGrafter"/>
</dbReference>
<dbReference type="PRINTS" id="PR00452">
    <property type="entry name" value="SH3DOMAIN"/>
</dbReference>
<comment type="caution">
    <text evidence="7">The sequence shown here is derived from an EMBL/GenBank/DDBJ whole genome shotgun (WGS) entry which is preliminary data.</text>
</comment>
<evidence type="ECO:0000259" key="6">
    <source>
        <dbReference type="PROSITE" id="PS50002"/>
    </source>
</evidence>
<dbReference type="GO" id="GO:0015629">
    <property type="term" value="C:actin cytoskeleton"/>
    <property type="evidence" value="ECO:0007669"/>
    <property type="project" value="TreeGrafter"/>
</dbReference>
<evidence type="ECO:0000313" key="7">
    <source>
        <dbReference type="EMBL" id="KAH8074938.1"/>
    </source>
</evidence>
<feature type="region of interest" description="Disordered" evidence="5">
    <location>
        <begin position="29"/>
        <end position="77"/>
    </location>
</feature>
<name>A0A8K0UF68_9AGAR</name>
<evidence type="ECO:0000313" key="8">
    <source>
        <dbReference type="Proteomes" id="UP000813824"/>
    </source>
</evidence>
<dbReference type="SUPFAM" id="SSF50044">
    <property type="entry name" value="SH3-domain"/>
    <property type="match status" value="1"/>
</dbReference>
<dbReference type="SMART" id="SM00326">
    <property type="entry name" value="SH3"/>
    <property type="match status" value="1"/>
</dbReference>
<protein>
    <recommendedName>
        <fullName evidence="6">SH3 domain-containing protein</fullName>
    </recommendedName>
</protein>
<dbReference type="CDD" id="cd00174">
    <property type="entry name" value="SH3"/>
    <property type="match status" value="1"/>
</dbReference>
<accession>A0A8K0UF68</accession>
<gene>
    <name evidence="7" type="ORF">BXZ70DRAFT_744016</name>
</gene>
<evidence type="ECO:0000256" key="5">
    <source>
        <dbReference type="SAM" id="MobiDB-lite"/>
    </source>
</evidence>
<organism evidence="7 8">
    <name type="scientific">Cristinia sonorae</name>
    <dbReference type="NCBI Taxonomy" id="1940300"/>
    <lineage>
        <taxon>Eukaryota</taxon>
        <taxon>Fungi</taxon>
        <taxon>Dikarya</taxon>
        <taxon>Basidiomycota</taxon>
        <taxon>Agaricomycotina</taxon>
        <taxon>Agaricomycetes</taxon>
        <taxon>Agaricomycetidae</taxon>
        <taxon>Agaricales</taxon>
        <taxon>Pleurotineae</taxon>
        <taxon>Stephanosporaceae</taxon>
        <taxon>Cristinia</taxon>
    </lineage>
</organism>
<reference evidence="7" key="1">
    <citation type="journal article" date="2021" name="New Phytol.">
        <title>Evolutionary innovations through gain and loss of genes in the ectomycorrhizal Boletales.</title>
        <authorList>
            <person name="Wu G."/>
            <person name="Miyauchi S."/>
            <person name="Morin E."/>
            <person name="Kuo A."/>
            <person name="Drula E."/>
            <person name="Varga T."/>
            <person name="Kohler A."/>
            <person name="Feng B."/>
            <person name="Cao Y."/>
            <person name="Lipzen A."/>
            <person name="Daum C."/>
            <person name="Hundley H."/>
            <person name="Pangilinan J."/>
            <person name="Johnson J."/>
            <person name="Barry K."/>
            <person name="LaButti K."/>
            <person name="Ng V."/>
            <person name="Ahrendt S."/>
            <person name="Min B."/>
            <person name="Choi I.G."/>
            <person name="Park H."/>
            <person name="Plett J.M."/>
            <person name="Magnuson J."/>
            <person name="Spatafora J.W."/>
            <person name="Nagy L.G."/>
            <person name="Henrissat B."/>
            <person name="Grigoriev I.V."/>
            <person name="Yang Z.L."/>
            <person name="Xu J."/>
            <person name="Martin F.M."/>
        </authorList>
    </citation>
    <scope>NUCLEOTIDE SEQUENCE</scope>
    <source>
        <strain evidence="7">KKN 215</strain>
    </source>
</reference>
<keyword evidence="2 4" id="KW-0728">SH3 domain</keyword>
<sequence>MVFSSLRPADKEAFFDLLDEYFSSRPGAFEATQGRLAAERPPSTSTGTERRSNNAQPPPPTRGGPEPSSSSEISLASAARAVQTGKLVSQKVCNTMCLPTGMRCTDNALQKFGDVDITSGKNMLSSLRHSTANKTAVPPAAAPFIPSAFQKKSTFAPPPVRRVPSSSVEPETLPPVVPAPTKERAGDWAEALYDYESEDPGDLALREHQRVLVLEKTSDDWWTGEMDGQRGLFPASYVKMV</sequence>
<dbReference type="PRINTS" id="PR00499">
    <property type="entry name" value="P67PHOX"/>
</dbReference>
<dbReference type="InterPro" id="IPR036028">
    <property type="entry name" value="SH3-like_dom_sf"/>
</dbReference>